<dbReference type="PATRIC" id="fig|1346330.5.peg.1845"/>
<dbReference type="Proteomes" id="UP000016584">
    <property type="component" value="Unassembled WGS sequence"/>
</dbReference>
<name>U2J421_9SPHI</name>
<reference evidence="3 4" key="1">
    <citation type="journal article" date="2013" name="Genome Announc.">
        <title>The Draft Genome Sequence of Sphingomonas paucimobilis Strain HER1398 (Proteobacteria), Host to the Giant PAU Phage, Indicates That It Is a Member of the Genus Sphingobacterium (Bacteroidetes).</title>
        <authorList>
            <person name="White R.A.III."/>
            <person name="Suttle C.A."/>
        </authorList>
    </citation>
    <scope>NUCLEOTIDE SEQUENCE [LARGE SCALE GENOMIC DNA]</scope>
    <source>
        <strain evidence="3 4">HER1398</strain>
    </source>
</reference>
<protein>
    <recommendedName>
        <fullName evidence="2">DUF5017 domain-containing protein</fullName>
    </recommendedName>
</protein>
<keyword evidence="1" id="KW-0732">Signal</keyword>
<dbReference type="InterPro" id="IPR032185">
    <property type="entry name" value="DUF5017"/>
</dbReference>
<feature type="domain" description="DUF5017" evidence="2">
    <location>
        <begin position="43"/>
        <end position="219"/>
    </location>
</feature>
<organism evidence="3 4">
    <name type="scientific">Sphingobacterium paucimobilis HER1398</name>
    <dbReference type="NCBI Taxonomy" id="1346330"/>
    <lineage>
        <taxon>Bacteria</taxon>
        <taxon>Pseudomonadati</taxon>
        <taxon>Bacteroidota</taxon>
        <taxon>Sphingobacteriia</taxon>
        <taxon>Sphingobacteriales</taxon>
        <taxon>Sphingobacteriaceae</taxon>
        <taxon>Sphingobacterium</taxon>
    </lineage>
</organism>
<feature type="signal peptide" evidence="1">
    <location>
        <begin position="1"/>
        <end position="29"/>
    </location>
</feature>
<dbReference type="Pfam" id="PF16409">
    <property type="entry name" value="DUF5017"/>
    <property type="match status" value="1"/>
</dbReference>
<accession>U2J421</accession>
<evidence type="ECO:0000313" key="3">
    <source>
        <dbReference type="EMBL" id="ERJ59684.1"/>
    </source>
</evidence>
<gene>
    <name evidence="3" type="ORF">M472_12965</name>
</gene>
<evidence type="ECO:0000313" key="4">
    <source>
        <dbReference type="Proteomes" id="UP000016584"/>
    </source>
</evidence>
<dbReference type="AlphaFoldDB" id="U2J421"/>
<feature type="chain" id="PRO_5004628216" description="DUF5017 domain-containing protein" evidence="1">
    <location>
        <begin position="30"/>
        <end position="340"/>
    </location>
</feature>
<evidence type="ECO:0000259" key="2">
    <source>
        <dbReference type="Pfam" id="PF16409"/>
    </source>
</evidence>
<sequence length="340" mass="38138">MTKPKKKMKKNILLLMAAVFFLAACGKKASLPEPEPTPEPEPEVVIPDFDVTLVDGSYKAGDEVKFEFTGKEVDEISFYSGEFLHEYAYHDKDRISKSQSLVASFRTNVELGASPRQPDQVSVFVSTDYNGGGTHADVVNATWKGKEDFDDWFTLAPNDNLWNQTDYLSGSIDLLEVFEENKPLYLAFRYRNKKNGSGGTEAGYARSWYIYNLNVTTTLLSESKSLHTNYLGFSLVYGDEFSSDDLKTSLITATGGHMNLKLPVGLRQVETELWAISPAINLEEINHGLDIPKATVKDVNATMPKEFKYAFAEPGNYKVTFVYKEGELKKTKHIELTISE</sequence>
<dbReference type="STRING" id="1346330.M472_12965"/>
<dbReference type="EMBL" id="ATDL01000014">
    <property type="protein sequence ID" value="ERJ59684.1"/>
    <property type="molecule type" value="Genomic_DNA"/>
</dbReference>
<dbReference type="PROSITE" id="PS51257">
    <property type="entry name" value="PROKAR_LIPOPROTEIN"/>
    <property type="match status" value="1"/>
</dbReference>
<evidence type="ECO:0000256" key="1">
    <source>
        <dbReference type="SAM" id="SignalP"/>
    </source>
</evidence>
<comment type="caution">
    <text evidence="3">The sequence shown here is derived from an EMBL/GenBank/DDBJ whole genome shotgun (WGS) entry which is preliminary data.</text>
</comment>
<keyword evidence="4" id="KW-1185">Reference proteome</keyword>
<proteinExistence type="predicted"/>